<dbReference type="GO" id="GO:0005524">
    <property type="term" value="F:ATP binding"/>
    <property type="evidence" value="ECO:0007669"/>
    <property type="project" value="UniProtKB-KW"/>
</dbReference>
<dbReference type="RefSeq" id="WP_005920389.1">
    <property type="nucleotide sequence ID" value="NZ_CABKNH010000022.1"/>
</dbReference>
<comment type="similarity">
    <text evidence="2">Belongs to the TsaE family.</text>
</comment>
<dbReference type="AlphaFoldDB" id="A0A173TPC7"/>
<protein>
    <recommendedName>
        <fullName evidence="3">tRNA threonylcarbamoyladenosine biosynthesis protein TsaE</fullName>
    </recommendedName>
    <alternativeName>
        <fullName evidence="10">t(6)A37 threonylcarbamoyladenosine biosynthesis protein TsaE</fullName>
    </alternativeName>
</protein>
<keyword evidence="5" id="KW-0819">tRNA processing</keyword>
<evidence type="ECO:0000256" key="10">
    <source>
        <dbReference type="ARBA" id="ARBA00032441"/>
    </source>
</evidence>
<reference evidence="11 14" key="1">
    <citation type="submission" date="2015-09" db="EMBL/GenBank/DDBJ databases">
        <authorList>
            <consortium name="Pathogen Informatics"/>
        </authorList>
    </citation>
    <scope>NUCLEOTIDE SEQUENCE [LARGE SCALE GENOMIC DNA]</scope>
    <source>
        <strain evidence="11 14">2789STDY5834970</strain>
    </source>
</reference>
<dbReference type="OrthoDB" id="9815896at2"/>
<reference evidence="12" key="3">
    <citation type="submission" date="2017-07" db="EMBL/GenBank/DDBJ databases">
        <authorList>
            <person name="Sun Z.S."/>
            <person name="Albrecht U."/>
            <person name="Echele G."/>
            <person name="Lee C.C."/>
        </authorList>
    </citation>
    <scope>NUCLEOTIDE SEQUENCE</scope>
    <source>
        <strain evidence="12">CNCM I 4546</strain>
        <strain evidence="13">CNCM I 4644</strain>
    </source>
</reference>
<dbReference type="Gene3D" id="3.40.50.300">
    <property type="entry name" value="P-loop containing nucleotide triphosphate hydrolases"/>
    <property type="match status" value="1"/>
</dbReference>
<dbReference type="GO" id="GO:0002949">
    <property type="term" value="P:tRNA threonylcarbamoyladenosine modification"/>
    <property type="evidence" value="ECO:0007669"/>
    <property type="project" value="InterPro"/>
</dbReference>
<dbReference type="InterPro" id="IPR003442">
    <property type="entry name" value="T6A_TsaE"/>
</dbReference>
<dbReference type="GO" id="GO:0046872">
    <property type="term" value="F:metal ion binding"/>
    <property type="evidence" value="ECO:0007669"/>
    <property type="project" value="UniProtKB-KW"/>
</dbReference>
<keyword evidence="6" id="KW-0479">Metal-binding</keyword>
<dbReference type="Proteomes" id="UP000220480">
    <property type="component" value="Unassembled WGS sequence"/>
</dbReference>
<evidence type="ECO:0000256" key="6">
    <source>
        <dbReference type="ARBA" id="ARBA00022723"/>
    </source>
</evidence>
<name>A0A173TPC7_9FIRM</name>
<evidence type="ECO:0000256" key="9">
    <source>
        <dbReference type="ARBA" id="ARBA00022842"/>
    </source>
</evidence>
<proteinExistence type="inferred from homology"/>
<evidence type="ECO:0000313" key="15">
    <source>
        <dbReference type="Proteomes" id="UP000219901"/>
    </source>
</evidence>
<dbReference type="PANTHER" id="PTHR33540:SF2">
    <property type="entry name" value="TRNA THREONYLCARBAMOYLADENOSINE BIOSYNTHESIS PROTEIN TSAE"/>
    <property type="match status" value="1"/>
</dbReference>
<evidence type="ECO:0000256" key="8">
    <source>
        <dbReference type="ARBA" id="ARBA00022840"/>
    </source>
</evidence>
<dbReference type="GeneID" id="75066937"/>
<keyword evidence="4" id="KW-0963">Cytoplasm</keyword>
<dbReference type="SUPFAM" id="SSF52540">
    <property type="entry name" value="P-loop containing nucleoside triphosphate hydrolases"/>
    <property type="match status" value="1"/>
</dbReference>
<keyword evidence="9" id="KW-0460">Magnesium</keyword>
<dbReference type="Proteomes" id="UP000095649">
    <property type="component" value="Unassembled WGS sequence"/>
</dbReference>
<accession>A0A173TPC7</accession>
<reference evidence="15 16" key="2">
    <citation type="journal article" date="2017" name="Front. Microbiol.">
        <title>New Insights into the Diversity of the Genus Faecalibacterium.</title>
        <authorList>
            <person name="Benevides L."/>
            <person name="Burman S."/>
            <person name="Martin R."/>
            <person name="Robert V."/>
            <person name="Thomas M."/>
            <person name="Miquel S."/>
            <person name="Chain F."/>
            <person name="Sokol H."/>
            <person name="Bermudez-Humaran L.G."/>
            <person name="Morrison M."/>
            <person name="Langella P."/>
            <person name="Azevedo V.A."/>
            <person name="Chatel J.M."/>
            <person name="Soares S."/>
        </authorList>
    </citation>
    <scope>NUCLEOTIDE SEQUENCE [LARGE SCALE GENOMIC DNA]</scope>
    <source>
        <strain evidence="12 15">CNCM I 4546</strain>
        <strain evidence="13 16">CNCM I 4644</strain>
    </source>
</reference>
<comment type="subcellular location">
    <subcellularLocation>
        <location evidence="1">Cytoplasm</location>
    </subcellularLocation>
</comment>
<evidence type="ECO:0000256" key="2">
    <source>
        <dbReference type="ARBA" id="ARBA00007599"/>
    </source>
</evidence>
<dbReference type="InterPro" id="IPR027417">
    <property type="entry name" value="P-loop_NTPase"/>
</dbReference>
<evidence type="ECO:0000256" key="7">
    <source>
        <dbReference type="ARBA" id="ARBA00022741"/>
    </source>
</evidence>
<dbReference type="EMBL" id="NMTV01000017">
    <property type="protein sequence ID" value="PDX73571.1"/>
    <property type="molecule type" value="Genomic_DNA"/>
</dbReference>
<dbReference type="GO" id="GO:0016740">
    <property type="term" value="F:transferase activity"/>
    <property type="evidence" value="ECO:0007669"/>
    <property type="project" value="UniProtKB-KW"/>
</dbReference>
<evidence type="ECO:0000313" key="14">
    <source>
        <dbReference type="Proteomes" id="UP000095649"/>
    </source>
</evidence>
<evidence type="ECO:0000256" key="3">
    <source>
        <dbReference type="ARBA" id="ARBA00019010"/>
    </source>
</evidence>
<evidence type="ECO:0000313" key="13">
    <source>
        <dbReference type="EMBL" id="PDX84980.1"/>
    </source>
</evidence>
<dbReference type="EMBL" id="CYXN01000012">
    <property type="protein sequence ID" value="CUN04404.1"/>
    <property type="molecule type" value="Genomic_DNA"/>
</dbReference>
<evidence type="ECO:0000313" key="11">
    <source>
        <dbReference type="EMBL" id="CUN04404.1"/>
    </source>
</evidence>
<dbReference type="EMBL" id="NMTZ01000005">
    <property type="protein sequence ID" value="PDX84980.1"/>
    <property type="molecule type" value="Genomic_DNA"/>
</dbReference>
<dbReference type="GO" id="GO:0005737">
    <property type="term" value="C:cytoplasm"/>
    <property type="evidence" value="ECO:0007669"/>
    <property type="project" value="UniProtKB-SubCell"/>
</dbReference>
<keyword evidence="7" id="KW-0547">Nucleotide-binding</keyword>
<organism evidence="11 14">
    <name type="scientific">Faecalibacterium prausnitzii</name>
    <dbReference type="NCBI Taxonomy" id="853"/>
    <lineage>
        <taxon>Bacteria</taxon>
        <taxon>Bacillati</taxon>
        <taxon>Bacillota</taxon>
        <taxon>Clostridia</taxon>
        <taxon>Eubacteriales</taxon>
        <taxon>Oscillospiraceae</taxon>
        <taxon>Faecalibacterium</taxon>
    </lineage>
</organism>
<evidence type="ECO:0000256" key="4">
    <source>
        <dbReference type="ARBA" id="ARBA00022490"/>
    </source>
</evidence>
<dbReference type="PANTHER" id="PTHR33540">
    <property type="entry name" value="TRNA THREONYLCARBAMOYLADENOSINE BIOSYNTHESIS PROTEIN TSAE"/>
    <property type="match status" value="1"/>
</dbReference>
<evidence type="ECO:0000313" key="16">
    <source>
        <dbReference type="Proteomes" id="UP000220480"/>
    </source>
</evidence>
<dbReference type="Pfam" id="PF02367">
    <property type="entry name" value="TsaE"/>
    <property type="match status" value="1"/>
</dbReference>
<evidence type="ECO:0000256" key="5">
    <source>
        <dbReference type="ARBA" id="ARBA00022694"/>
    </source>
</evidence>
<evidence type="ECO:0000256" key="1">
    <source>
        <dbReference type="ARBA" id="ARBA00004496"/>
    </source>
</evidence>
<evidence type="ECO:0000313" key="12">
    <source>
        <dbReference type="EMBL" id="PDX73571.1"/>
    </source>
</evidence>
<keyword evidence="12" id="KW-0808">Transferase</keyword>
<sequence>MSEYITHSRAETVALGKRMAAVLAPGALIAFTGGLGAGKTAFTEGLAEGLGCTDPVSSPTFAIVNYYRGPRPLAHFDLYRISTENDLCAAGFYDYLDQGAVVAAEWSENFADLLALENPIRVNIERLDDTTRKITIEGVTV</sequence>
<gene>
    <name evidence="11" type="primary">ydiB</name>
    <name evidence="12" type="ORF">CGS55_01855</name>
    <name evidence="13" type="ORF">CGS59_02875</name>
    <name evidence="11" type="ORF">ERS852582_01674</name>
</gene>
<dbReference type="Proteomes" id="UP000219901">
    <property type="component" value="Unassembled WGS sequence"/>
</dbReference>
<keyword evidence="8" id="KW-0067">ATP-binding</keyword>
<dbReference type="NCBIfam" id="TIGR00150">
    <property type="entry name" value="T6A_YjeE"/>
    <property type="match status" value="1"/>
</dbReference>